<evidence type="ECO:0000313" key="7">
    <source>
        <dbReference type="EMBL" id="CUR33597.1"/>
    </source>
</evidence>
<proteinExistence type="inferred from homology"/>
<feature type="transmembrane region" description="Helical" evidence="6">
    <location>
        <begin position="7"/>
        <end position="31"/>
    </location>
</feature>
<evidence type="ECO:0000256" key="5">
    <source>
        <dbReference type="ARBA" id="ARBA00023136"/>
    </source>
</evidence>
<dbReference type="PANTHER" id="PTHR21716">
    <property type="entry name" value="TRANSMEMBRANE PROTEIN"/>
    <property type="match status" value="1"/>
</dbReference>
<evidence type="ECO:0000256" key="1">
    <source>
        <dbReference type="ARBA" id="ARBA00004141"/>
    </source>
</evidence>
<dbReference type="AlphaFoldDB" id="A0A1J1LM03"/>
<feature type="transmembrane region" description="Helical" evidence="6">
    <location>
        <begin position="306"/>
        <end position="332"/>
    </location>
</feature>
<protein>
    <recommendedName>
        <fullName evidence="9">Permease</fullName>
    </recommendedName>
</protein>
<feature type="transmembrane region" description="Helical" evidence="6">
    <location>
        <begin position="209"/>
        <end position="231"/>
    </location>
</feature>
<dbReference type="OrthoDB" id="464097at2"/>
<evidence type="ECO:0000256" key="3">
    <source>
        <dbReference type="ARBA" id="ARBA00022692"/>
    </source>
</evidence>
<name>A0A1J1LM03_9CYAN</name>
<keyword evidence="3 6" id="KW-0812">Transmembrane</keyword>
<dbReference type="EMBL" id="CZDF01000158">
    <property type="protein sequence ID" value="CUR33597.1"/>
    <property type="molecule type" value="Genomic_DNA"/>
</dbReference>
<feature type="transmembrane region" description="Helical" evidence="6">
    <location>
        <begin position="269"/>
        <end position="286"/>
    </location>
</feature>
<sequence>MNPKPNWLKLLLIALVIPTLVLNGWVFLLTLEYFKSIIHIFVTAILLSFLLDYPVQRLQRYGLQRTTAILAVLLITLIIFGILGITLFPIIIQQFNTLIERLPSWIESGNQQIKTFEAWAISRNIPVNVGGVTVQLLERLSSQVQTLGGDVIGGVLTVFGRVLDVVIIAAMTFYLLLHGESLWDDFYQLFPTKIRVPVRSALRKNFKNYFIGQASVAGLLGGFMTLAFLIIQVPFGLLFGIVIGMMAFFPFGGSLGIILVCFLVALNSIWLGVKVLITAIIVDQIVENGIAPRLLGTFTGLNPVLILISLLIGARVAGFLGLIVAVPLASFFKSLIGILQTPSSEAF</sequence>
<dbReference type="GO" id="GO:0055085">
    <property type="term" value="P:transmembrane transport"/>
    <property type="evidence" value="ECO:0007669"/>
    <property type="project" value="TreeGrafter"/>
</dbReference>
<evidence type="ECO:0000256" key="6">
    <source>
        <dbReference type="SAM" id="Phobius"/>
    </source>
</evidence>
<evidence type="ECO:0000256" key="4">
    <source>
        <dbReference type="ARBA" id="ARBA00022989"/>
    </source>
</evidence>
<gene>
    <name evidence="7" type="ORF">PL9214520136</name>
</gene>
<dbReference type="Proteomes" id="UP000184315">
    <property type="component" value="Unassembled WGS sequence"/>
</dbReference>
<evidence type="ECO:0000256" key="2">
    <source>
        <dbReference type="ARBA" id="ARBA00009773"/>
    </source>
</evidence>
<dbReference type="GO" id="GO:0016020">
    <property type="term" value="C:membrane"/>
    <property type="evidence" value="ECO:0007669"/>
    <property type="project" value="UniProtKB-SubCell"/>
</dbReference>
<evidence type="ECO:0008006" key="9">
    <source>
        <dbReference type="Google" id="ProtNLM"/>
    </source>
</evidence>
<reference evidence="8" key="1">
    <citation type="submission" date="2015-10" db="EMBL/GenBank/DDBJ databases">
        <authorList>
            <person name="Regsiter A."/>
            <person name="william w."/>
        </authorList>
    </citation>
    <scope>NUCLEOTIDE SEQUENCE [LARGE SCALE GENOMIC DNA]</scope>
</reference>
<keyword evidence="8" id="KW-1185">Reference proteome</keyword>
<evidence type="ECO:0000313" key="8">
    <source>
        <dbReference type="Proteomes" id="UP000184315"/>
    </source>
</evidence>
<feature type="transmembrane region" description="Helical" evidence="6">
    <location>
        <begin position="37"/>
        <end position="55"/>
    </location>
</feature>
<dbReference type="STRING" id="671072.PL9214520136"/>
<dbReference type="PANTHER" id="PTHR21716:SF66">
    <property type="entry name" value="TRANSPORT PROTEIN SLL0063-RELATED"/>
    <property type="match status" value="1"/>
</dbReference>
<feature type="transmembrane region" description="Helical" evidence="6">
    <location>
        <begin position="151"/>
        <end position="177"/>
    </location>
</feature>
<organism evidence="7 8">
    <name type="scientific">Planktothrix tepida PCC 9214</name>
    <dbReference type="NCBI Taxonomy" id="671072"/>
    <lineage>
        <taxon>Bacteria</taxon>
        <taxon>Bacillati</taxon>
        <taxon>Cyanobacteriota</taxon>
        <taxon>Cyanophyceae</taxon>
        <taxon>Oscillatoriophycideae</taxon>
        <taxon>Oscillatoriales</taxon>
        <taxon>Microcoleaceae</taxon>
        <taxon>Planktothrix</taxon>
    </lineage>
</organism>
<feature type="transmembrane region" description="Helical" evidence="6">
    <location>
        <begin position="67"/>
        <end position="92"/>
    </location>
</feature>
<feature type="transmembrane region" description="Helical" evidence="6">
    <location>
        <begin position="237"/>
        <end position="262"/>
    </location>
</feature>
<comment type="subcellular location">
    <subcellularLocation>
        <location evidence="1">Membrane</location>
        <topology evidence="1">Multi-pass membrane protein</topology>
    </subcellularLocation>
</comment>
<keyword evidence="5 6" id="KW-0472">Membrane</keyword>
<dbReference type="InterPro" id="IPR002549">
    <property type="entry name" value="AI-2E-like"/>
</dbReference>
<dbReference type="RefSeq" id="WP_072720220.1">
    <property type="nucleotide sequence ID" value="NZ_LN889803.1"/>
</dbReference>
<keyword evidence="4 6" id="KW-1133">Transmembrane helix</keyword>
<accession>A0A1J1LM03</accession>
<dbReference type="Pfam" id="PF01594">
    <property type="entry name" value="AI-2E_transport"/>
    <property type="match status" value="1"/>
</dbReference>
<comment type="similarity">
    <text evidence="2">Belongs to the autoinducer-2 exporter (AI-2E) (TC 2.A.86) family.</text>
</comment>